<dbReference type="InterPro" id="IPR008266">
    <property type="entry name" value="Tyr_kinase_AS"/>
</dbReference>
<keyword evidence="4" id="KW-1185">Reference proteome</keyword>
<dbReference type="OrthoDB" id="5592585at2759"/>
<feature type="domain" description="Fungal-type protein kinase" evidence="2">
    <location>
        <begin position="182"/>
        <end position="341"/>
    </location>
</feature>
<dbReference type="InterPro" id="IPR040976">
    <property type="entry name" value="Pkinase_fungal"/>
</dbReference>
<dbReference type="Gene3D" id="1.10.510.10">
    <property type="entry name" value="Transferase(Phosphotransferase) domain 1"/>
    <property type="match status" value="1"/>
</dbReference>
<evidence type="ECO:0000256" key="1">
    <source>
        <dbReference type="SAM" id="MobiDB-lite"/>
    </source>
</evidence>
<evidence type="ECO:0000259" key="2">
    <source>
        <dbReference type="Pfam" id="PF17667"/>
    </source>
</evidence>
<dbReference type="STRING" id="1314777.A0A164V1Z0"/>
<sequence length="641" mass="72659">MTSHPTTPVKMKPLPPADTPIHSSSSPLLKTKPVKQEVLQKQMKAELRDSVAVSSKLREELILLSPFSLDLAIKMAQKLKDSATGKLRDWPEISSSQKEETKLYPPILRLCSYVQAWVIRQSMGREPNDQDPCFMKTDTRVMVNPMKELGLLKPDIIFGHDHALPAKFTNTLSFVNVKIGNWEALIAQSSTYARAYFAYQPDLVMLYALLMDPVQARFARFDRSGLILSESLHIAADLVDLVRGLSGLIRKVADQSVRDVTLTCVPAPNGLRNQISISGAPIGELLINRVLYSSICVRGRATRTYEVFLPNNTLALLKDSWRDQERTPEGTILRRCSGFYGLPQIIGDWTSGASTAYPDTTSYHTSPLRREVRVQYRILMLPVGKPLSDYRDEPGVVLLAIYDAILGHWTLLCDRLVHRDISSENIIVFDKPRKLRYHPKSSLPRRIPLEMYNEEGSAMLADLDMAVEYDPTGKRLYPALDRRTGAAAFMSTRLLYRKGLPQQNMFDDLESFFWALVWVAFGISVPSDYTPTKEEEQEWEDSIEYQVRKCINNGAQDKFGQISVDKEAFLGERAWSGGMGYAPFDPVSAEYIPVCKRLYPLILARRSLSLTAAYQANEQTRAYTDTLRILREEIERLQENH</sequence>
<protein>
    <recommendedName>
        <fullName evidence="2">Fungal-type protein kinase domain-containing protein</fullName>
    </recommendedName>
</protein>
<organism evidence="3 4">
    <name type="scientific">Sistotremastrum niveocremeum HHB9708</name>
    <dbReference type="NCBI Taxonomy" id="1314777"/>
    <lineage>
        <taxon>Eukaryota</taxon>
        <taxon>Fungi</taxon>
        <taxon>Dikarya</taxon>
        <taxon>Basidiomycota</taxon>
        <taxon>Agaricomycotina</taxon>
        <taxon>Agaricomycetes</taxon>
        <taxon>Sistotremastrales</taxon>
        <taxon>Sistotremastraceae</taxon>
        <taxon>Sertulicium</taxon>
        <taxon>Sertulicium niveocremeum</taxon>
    </lineage>
</organism>
<dbReference type="GO" id="GO:0004672">
    <property type="term" value="F:protein kinase activity"/>
    <property type="evidence" value="ECO:0007669"/>
    <property type="project" value="InterPro"/>
</dbReference>
<dbReference type="AlphaFoldDB" id="A0A164V1Z0"/>
<dbReference type="PANTHER" id="PTHR38248:SF2">
    <property type="entry name" value="FUNK1 11"/>
    <property type="match status" value="1"/>
</dbReference>
<evidence type="ECO:0000313" key="3">
    <source>
        <dbReference type="EMBL" id="KZS93740.1"/>
    </source>
</evidence>
<name>A0A164V1Z0_9AGAM</name>
<feature type="region of interest" description="Disordered" evidence="1">
    <location>
        <begin position="1"/>
        <end position="32"/>
    </location>
</feature>
<dbReference type="SUPFAM" id="SSF56112">
    <property type="entry name" value="Protein kinase-like (PK-like)"/>
    <property type="match status" value="1"/>
</dbReference>
<dbReference type="PROSITE" id="PS00109">
    <property type="entry name" value="PROTEIN_KINASE_TYR"/>
    <property type="match status" value="1"/>
</dbReference>
<dbReference type="EMBL" id="KV419406">
    <property type="protein sequence ID" value="KZS93740.1"/>
    <property type="molecule type" value="Genomic_DNA"/>
</dbReference>
<dbReference type="Pfam" id="PF17667">
    <property type="entry name" value="Pkinase_fungal"/>
    <property type="match status" value="2"/>
</dbReference>
<dbReference type="InterPro" id="IPR011009">
    <property type="entry name" value="Kinase-like_dom_sf"/>
</dbReference>
<dbReference type="PANTHER" id="PTHR38248">
    <property type="entry name" value="FUNK1 6"/>
    <property type="match status" value="1"/>
</dbReference>
<reference evidence="3 4" key="1">
    <citation type="journal article" date="2016" name="Mol. Biol. Evol.">
        <title>Comparative Genomics of Early-Diverging Mushroom-Forming Fungi Provides Insights into the Origins of Lignocellulose Decay Capabilities.</title>
        <authorList>
            <person name="Nagy L.G."/>
            <person name="Riley R."/>
            <person name="Tritt A."/>
            <person name="Adam C."/>
            <person name="Daum C."/>
            <person name="Floudas D."/>
            <person name="Sun H."/>
            <person name="Yadav J.S."/>
            <person name="Pangilinan J."/>
            <person name="Larsson K.H."/>
            <person name="Matsuura K."/>
            <person name="Barry K."/>
            <person name="Labutti K."/>
            <person name="Kuo R."/>
            <person name="Ohm R.A."/>
            <person name="Bhattacharya S.S."/>
            <person name="Shirouzu T."/>
            <person name="Yoshinaga Y."/>
            <person name="Martin F.M."/>
            <person name="Grigoriev I.V."/>
            <person name="Hibbett D.S."/>
        </authorList>
    </citation>
    <scope>NUCLEOTIDE SEQUENCE [LARGE SCALE GENOMIC DNA]</scope>
    <source>
        <strain evidence="3 4">HHB9708</strain>
    </source>
</reference>
<evidence type="ECO:0000313" key="4">
    <source>
        <dbReference type="Proteomes" id="UP000076722"/>
    </source>
</evidence>
<gene>
    <name evidence="3" type="ORF">SISNIDRAFT_465910</name>
</gene>
<dbReference type="Proteomes" id="UP000076722">
    <property type="component" value="Unassembled WGS sequence"/>
</dbReference>
<accession>A0A164V1Z0</accession>
<proteinExistence type="predicted"/>
<feature type="domain" description="Fungal-type protein kinase" evidence="2">
    <location>
        <begin position="369"/>
        <end position="519"/>
    </location>
</feature>